<keyword evidence="3" id="KW-1185">Reference proteome</keyword>
<sequence length="275" mass="28454">MVTSANRPQAAPGRQWAMSRAALARAVLTSEWTKIRTLPSTAWSLRLTPALSIATGTLVAFSFRSNIDAVVNFDPIFVGLYGLAIGQLALVAFGVLLVGSEYSSGTIRTSLAAVPRRGMFFGAKVLVGALVGLVVSVATVIATFAVSQAALGPYRTTFGADGVPSAVAGGCAYLTLVCVFSIGVAALLRSSVVSLGILIPLLFLGSQGLGNVPALKAALQYFPQQAGMVLMHLAGPQDDPRFAHDYGVWGALAILLAWTAAALTGGCLTLCRRDA</sequence>
<comment type="caution">
    <text evidence="2">The sequence shown here is derived from an EMBL/GenBank/DDBJ whole genome shotgun (WGS) entry which is preliminary data.</text>
</comment>
<keyword evidence="1" id="KW-0472">Membrane</keyword>
<feature type="transmembrane region" description="Helical" evidence="1">
    <location>
        <begin position="246"/>
        <end position="271"/>
    </location>
</feature>
<keyword evidence="1" id="KW-0812">Transmembrane</keyword>
<feature type="transmembrane region" description="Helical" evidence="1">
    <location>
        <begin position="195"/>
        <end position="215"/>
    </location>
</feature>
<accession>A0ABV3DQU8</accession>
<proteinExistence type="predicted"/>
<protein>
    <submittedName>
        <fullName evidence="2">ABC transporter permease subunit</fullName>
    </submittedName>
</protein>
<keyword evidence="1" id="KW-1133">Transmembrane helix</keyword>
<evidence type="ECO:0000313" key="2">
    <source>
        <dbReference type="EMBL" id="MEU8137254.1"/>
    </source>
</evidence>
<dbReference type="Proteomes" id="UP001551482">
    <property type="component" value="Unassembled WGS sequence"/>
</dbReference>
<name>A0ABV3DQU8_9ACTN</name>
<organism evidence="2 3">
    <name type="scientific">Streptodolium elevatio</name>
    <dbReference type="NCBI Taxonomy" id="3157996"/>
    <lineage>
        <taxon>Bacteria</taxon>
        <taxon>Bacillati</taxon>
        <taxon>Actinomycetota</taxon>
        <taxon>Actinomycetes</taxon>
        <taxon>Kitasatosporales</taxon>
        <taxon>Streptomycetaceae</taxon>
        <taxon>Streptodolium</taxon>
    </lineage>
</organism>
<feature type="transmembrane region" description="Helical" evidence="1">
    <location>
        <begin position="119"/>
        <end position="146"/>
    </location>
</feature>
<dbReference type="RefSeq" id="WP_358358884.1">
    <property type="nucleotide sequence ID" value="NZ_JBEZFP010000083.1"/>
</dbReference>
<gene>
    <name evidence="2" type="ORF">AB0C36_27520</name>
</gene>
<feature type="transmembrane region" description="Helical" evidence="1">
    <location>
        <begin position="75"/>
        <end position="98"/>
    </location>
</feature>
<dbReference type="EMBL" id="JBEZFP010000083">
    <property type="protein sequence ID" value="MEU8137254.1"/>
    <property type="molecule type" value="Genomic_DNA"/>
</dbReference>
<feature type="transmembrane region" description="Helical" evidence="1">
    <location>
        <begin position="43"/>
        <end position="63"/>
    </location>
</feature>
<evidence type="ECO:0000313" key="3">
    <source>
        <dbReference type="Proteomes" id="UP001551482"/>
    </source>
</evidence>
<reference evidence="2 3" key="1">
    <citation type="submission" date="2024-06" db="EMBL/GenBank/DDBJ databases">
        <title>The Natural Products Discovery Center: Release of the First 8490 Sequenced Strains for Exploring Actinobacteria Biosynthetic Diversity.</title>
        <authorList>
            <person name="Kalkreuter E."/>
            <person name="Kautsar S.A."/>
            <person name="Yang D."/>
            <person name="Bader C.D."/>
            <person name="Teijaro C.N."/>
            <person name="Fluegel L."/>
            <person name="Davis C.M."/>
            <person name="Simpson J.R."/>
            <person name="Lauterbach L."/>
            <person name="Steele A.D."/>
            <person name="Gui C."/>
            <person name="Meng S."/>
            <person name="Li G."/>
            <person name="Viehrig K."/>
            <person name="Ye F."/>
            <person name="Su P."/>
            <person name="Kiefer A.F."/>
            <person name="Nichols A."/>
            <person name="Cepeda A.J."/>
            <person name="Yan W."/>
            <person name="Fan B."/>
            <person name="Jiang Y."/>
            <person name="Adhikari A."/>
            <person name="Zheng C.-J."/>
            <person name="Schuster L."/>
            <person name="Cowan T.M."/>
            <person name="Smanski M.J."/>
            <person name="Chevrette M.G."/>
            <person name="De Carvalho L.P.S."/>
            <person name="Shen B."/>
        </authorList>
    </citation>
    <scope>NUCLEOTIDE SEQUENCE [LARGE SCALE GENOMIC DNA]</scope>
    <source>
        <strain evidence="2 3">NPDC048946</strain>
    </source>
</reference>
<evidence type="ECO:0000256" key="1">
    <source>
        <dbReference type="SAM" id="Phobius"/>
    </source>
</evidence>
<feature type="transmembrane region" description="Helical" evidence="1">
    <location>
        <begin position="166"/>
        <end position="188"/>
    </location>
</feature>